<organism evidence="11 12">
    <name type="scientific">Psilocybe cf. subviscida</name>
    <dbReference type="NCBI Taxonomy" id="2480587"/>
    <lineage>
        <taxon>Eukaryota</taxon>
        <taxon>Fungi</taxon>
        <taxon>Dikarya</taxon>
        <taxon>Basidiomycota</taxon>
        <taxon>Agaricomycotina</taxon>
        <taxon>Agaricomycetes</taxon>
        <taxon>Agaricomycetidae</taxon>
        <taxon>Agaricales</taxon>
        <taxon>Agaricineae</taxon>
        <taxon>Strophariaceae</taxon>
        <taxon>Psilocybe</taxon>
    </lineage>
</organism>
<dbReference type="GO" id="GO:0005524">
    <property type="term" value="F:ATP binding"/>
    <property type="evidence" value="ECO:0007669"/>
    <property type="project" value="UniProtKB-KW"/>
</dbReference>
<comment type="caution">
    <text evidence="11">The sequence shown here is derived from an EMBL/GenBank/DDBJ whole genome shotgun (WGS) entry which is preliminary data.</text>
</comment>
<dbReference type="SUPFAM" id="SSF52540">
    <property type="entry name" value="P-loop containing nucleoside triphosphate hydrolases"/>
    <property type="match status" value="1"/>
</dbReference>
<dbReference type="OrthoDB" id="2195431at2759"/>
<feature type="region of interest" description="Disordered" evidence="9">
    <location>
        <begin position="26"/>
        <end position="77"/>
    </location>
</feature>
<comment type="subcellular location">
    <subcellularLocation>
        <location evidence="1">Nucleus</location>
    </subcellularLocation>
</comment>
<evidence type="ECO:0000256" key="2">
    <source>
        <dbReference type="ARBA" id="ARBA00022705"/>
    </source>
</evidence>
<keyword evidence="3" id="KW-0547">Nucleotide-binding</keyword>
<evidence type="ECO:0000256" key="1">
    <source>
        <dbReference type="ARBA" id="ARBA00004123"/>
    </source>
</evidence>
<dbReference type="CDD" id="cd00009">
    <property type="entry name" value="AAA"/>
    <property type="match status" value="1"/>
</dbReference>
<dbReference type="InterPro" id="IPR003593">
    <property type="entry name" value="AAA+_ATPase"/>
</dbReference>
<dbReference type="GO" id="GO:0003677">
    <property type="term" value="F:DNA binding"/>
    <property type="evidence" value="ECO:0007669"/>
    <property type="project" value="UniProtKB-KW"/>
</dbReference>
<evidence type="ECO:0000256" key="4">
    <source>
        <dbReference type="ARBA" id="ARBA00022840"/>
    </source>
</evidence>
<dbReference type="InterPro" id="IPR053016">
    <property type="entry name" value="CTF18-RFC_complex"/>
</dbReference>
<dbReference type="PANTHER" id="PTHR46765:SF1">
    <property type="entry name" value="P-LOOP CONTAINING NUCLEOSIDE TRIPHOSPHATE HYDROLASES SUPERFAMILY PROTEIN"/>
    <property type="match status" value="1"/>
</dbReference>
<name>A0A8H5FC80_9AGAR</name>
<keyword evidence="6" id="KW-0539">Nucleus</keyword>
<dbReference type="EMBL" id="JAACJJ010000001">
    <property type="protein sequence ID" value="KAF5331123.1"/>
    <property type="molecule type" value="Genomic_DNA"/>
</dbReference>
<dbReference type="InterPro" id="IPR027417">
    <property type="entry name" value="P-loop_NTPase"/>
</dbReference>
<dbReference type="InterPro" id="IPR003959">
    <property type="entry name" value="ATPase_AAA_core"/>
</dbReference>
<dbReference type="GO" id="GO:0006260">
    <property type="term" value="P:DNA replication"/>
    <property type="evidence" value="ECO:0007669"/>
    <property type="project" value="UniProtKB-KW"/>
</dbReference>
<feature type="compositionally biased region" description="Polar residues" evidence="9">
    <location>
        <begin position="204"/>
        <end position="213"/>
    </location>
</feature>
<evidence type="ECO:0000256" key="8">
    <source>
        <dbReference type="ARBA" id="ARBA00043975"/>
    </source>
</evidence>
<dbReference type="Pfam" id="PF00004">
    <property type="entry name" value="AAA"/>
    <property type="match status" value="1"/>
</dbReference>
<evidence type="ECO:0000259" key="10">
    <source>
        <dbReference type="SMART" id="SM00382"/>
    </source>
</evidence>
<dbReference type="Proteomes" id="UP000567179">
    <property type="component" value="Unassembled WGS sequence"/>
</dbReference>
<comment type="similarity">
    <text evidence="8">Belongs to the activator 1 small subunits family. CTF18 subfamily.</text>
</comment>
<proteinExistence type="inferred from homology"/>
<protein>
    <recommendedName>
        <fullName evidence="10">AAA+ ATPase domain-containing protein</fullName>
    </recommendedName>
</protein>
<evidence type="ECO:0000313" key="12">
    <source>
        <dbReference type="Proteomes" id="UP000567179"/>
    </source>
</evidence>
<keyword evidence="12" id="KW-1185">Reference proteome</keyword>
<dbReference type="SMART" id="SM00382">
    <property type="entry name" value="AAA"/>
    <property type="match status" value="1"/>
</dbReference>
<evidence type="ECO:0000256" key="9">
    <source>
        <dbReference type="SAM" id="MobiDB-lite"/>
    </source>
</evidence>
<keyword evidence="4" id="KW-0067">ATP-binding</keyword>
<gene>
    <name evidence="11" type="ORF">D9619_005373</name>
</gene>
<feature type="compositionally biased region" description="Low complexity" evidence="9">
    <location>
        <begin position="214"/>
        <end position="223"/>
    </location>
</feature>
<dbReference type="Gene3D" id="3.40.50.300">
    <property type="entry name" value="P-loop containing nucleotide triphosphate hydrolases"/>
    <property type="match status" value="1"/>
</dbReference>
<evidence type="ECO:0000256" key="6">
    <source>
        <dbReference type="ARBA" id="ARBA00023242"/>
    </source>
</evidence>
<evidence type="ECO:0000256" key="5">
    <source>
        <dbReference type="ARBA" id="ARBA00023125"/>
    </source>
</evidence>
<accession>A0A8H5FC80</accession>
<feature type="region of interest" description="Disordered" evidence="9">
    <location>
        <begin position="204"/>
        <end position="225"/>
    </location>
</feature>
<feature type="compositionally biased region" description="Basic and acidic residues" evidence="9">
    <location>
        <begin position="809"/>
        <end position="818"/>
    </location>
</feature>
<evidence type="ECO:0000313" key="11">
    <source>
        <dbReference type="EMBL" id="KAF5331123.1"/>
    </source>
</evidence>
<evidence type="ECO:0000256" key="3">
    <source>
        <dbReference type="ARBA" id="ARBA00022741"/>
    </source>
</evidence>
<dbReference type="CDD" id="cd18140">
    <property type="entry name" value="HLD_clamp_RFC"/>
    <property type="match status" value="1"/>
</dbReference>
<keyword evidence="7" id="KW-0131">Cell cycle</keyword>
<evidence type="ECO:0000256" key="7">
    <source>
        <dbReference type="ARBA" id="ARBA00023306"/>
    </source>
</evidence>
<dbReference type="PANTHER" id="PTHR46765">
    <property type="entry name" value="P-LOOP CONTAINING NUCLEOSIDE TRIPHOSPHATE HYDROLASES SUPERFAMILY PROTEIN"/>
    <property type="match status" value="1"/>
</dbReference>
<dbReference type="GO" id="GO:0005634">
    <property type="term" value="C:nucleus"/>
    <property type="evidence" value="ECO:0007669"/>
    <property type="project" value="UniProtKB-SubCell"/>
</dbReference>
<dbReference type="InterPro" id="IPR047854">
    <property type="entry name" value="RFC_lid"/>
</dbReference>
<dbReference type="Gene3D" id="1.10.8.60">
    <property type="match status" value="1"/>
</dbReference>
<dbReference type="AlphaFoldDB" id="A0A8H5FC80"/>
<reference evidence="11 12" key="1">
    <citation type="journal article" date="2020" name="ISME J.">
        <title>Uncovering the hidden diversity of litter-decomposition mechanisms in mushroom-forming fungi.</title>
        <authorList>
            <person name="Floudas D."/>
            <person name="Bentzer J."/>
            <person name="Ahren D."/>
            <person name="Johansson T."/>
            <person name="Persson P."/>
            <person name="Tunlid A."/>
        </authorList>
    </citation>
    <scope>NUCLEOTIDE SEQUENCE [LARGE SCALE GENOMIC DNA]</scope>
    <source>
        <strain evidence="11 12">CBS 101986</strain>
    </source>
</reference>
<sequence length="870" mass="96246">MFKPNGLLSGGLLTAKNGDSLSAPTFVPNGLLGQPSLLPATRTDEPSSSSSSQISTHLSPDVPLSKPSTSSFISNGLLPSVSGSTKTTLDEDLPEHPLGSTFSSTFVDNGLLSGPTSHAPHPKSPVTAEIYNPASSSSSLHIPRSSLRATTYDGKTLYLKRKPKVLPSLPTAASSSSRTREMGNLLDIPIHRLMDQLSNDTATRLQREQQNGRSAAAAVDSSSPPTEIDDVLWVDRYRPHKFTDLVGNEKVARDAMEWVKEWDFCVFGKSKGKKRSRDGVENINTDEFKRPQEKVLLLSGPPGLGKTTLAHVVARHAGYEVMEINASDARSGSIIDDRIKPTLESGYAVGSTKPVLLIIDEIDGATGTGDNSNTFIHKLVQLITAKPRKKEKGHKNDNRNKGMRPLLRPIICICNDHNASSLAKLRPIASQIRFNRPADVHLVKRLKEVCQIEGLKADSRAIATLVTIAQGDLRGCLNTLQFVKTRGEDVTEPVIRKATVGMKEVDSTVISVLNNVFTPLSKKRVRELGMTDEEDARYVARLSREIDSAGRDSAVASGCFGHYATRRRHDANLDRHEKGINWLTTFDHFSSAMYSDGDFALHQYLPYTLTSFYPLFSERSGEKVERNNADWEHLQTTRSNEEIYKTLSRCLRSATIRHGGDFRHLVSSPVLQMEFSPYLNRIISPPLRPVNFQVIRPQEKALMTRLVDIMAALELRFVHERAEDGTLSFRLDPPIDVFITYDGKRATDISVSRYAVRHLVSAEVDAKLIARDTEFVEKGKRGKHEFFGKTSAKAVEADEDDASRANKRPKIDIADKPPTDFFGRPITTPSASSTKAAVRKNVEKKYRVTYKFLEGNSAAVRRPVKVNSFL</sequence>
<keyword evidence="2" id="KW-0235">DNA replication</keyword>
<keyword evidence="5" id="KW-0238">DNA-binding</keyword>
<feature type="region of interest" description="Disordered" evidence="9">
    <location>
        <begin position="797"/>
        <end position="819"/>
    </location>
</feature>
<dbReference type="GO" id="GO:0016887">
    <property type="term" value="F:ATP hydrolysis activity"/>
    <property type="evidence" value="ECO:0007669"/>
    <property type="project" value="InterPro"/>
</dbReference>
<feature type="domain" description="AAA+ ATPase" evidence="10">
    <location>
        <begin position="292"/>
        <end position="444"/>
    </location>
</feature>